<sequence length="98" mass="10362">MVVRGVRHSLVFPADIVRPVMADDQTPRPPGQPDDYPSGAGQGWTALSYLVGGMLVWGFIGWLVDQWLDTGGVATGIGFVLGMAGGVILVIRRLGTPT</sequence>
<dbReference type="Proteomes" id="UP000003448">
    <property type="component" value="Unassembled WGS sequence"/>
</dbReference>
<keyword evidence="1" id="KW-0472">Membrane</keyword>
<keyword evidence="1" id="KW-1133">Transmembrane helix</keyword>
<organism evidence="2 3">
    <name type="scientific">Micromonospora lupini str. Lupac 08</name>
    <dbReference type="NCBI Taxonomy" id="1150864"/>
    <lineage>
        <taxon>Bacteria</taxon>
        <taxon>Bacillati</taxon>
        <taxon>Actinomycetota</taxon>
        <taxon>Actinomycetes</taxon>
        <taxon>Micromonosporales</taxon>
        <taxon>Micromonosporaceae</taxon>
        <taxon>Micromonospora</taxon>
    </lineage>
</organism>
<dbReference type="eggNOG" id="COG5336">
    <property type="taxonomic scope" value="Bacteria"/>
</dbReference>
<evidence type="ECO:0000313" key="3">
    <source>
        <dbReference type="Proteomes" id="UP000003448"/>
    </source>
</evidence>
<reference evidence="3" key="1">
    <citation type="journal article" date="2012" name="J. Bacteriol.">
        <title>Genome Sequence of Micromonospora lupini Lupac 08, Isolated from Root Nodules of Lupinus angustifolius.</title>
        <authorList>
            <person name="Alonso-Vega P."/>
            <person name="Normand P."/>
            <person name="Bacigalupe R."/>
            <person name="Pujic P."/>
            <person name="Lajus A."/>
            <person name="Vallenet D."/>
            <person name="Carro L."/>
            <person name="Coll P."/>
            <person name="Trujillo M.E."/>
        </authorList>
    </citation>
    <scope>NUCLEOTIDE SEQUENCE [LARGE SCALE GENOMIC DNA]</scope>
    <source>
        <strain evidence="3">Lupac 08</strain>
    </source>
</reference>
<dbReference type="AlphaFoldDB" id="I0LB29"/>
<evidence type="ECO:0008006" key="4">
    <source>
        <dbReference type="Google" id="ProtNLM"/>
    </source>
</evidence>
<protein>
    <recommendedName>
        <fullName evidence="4">F0F1-ATPase subunit Ca2+/Mg2+ transporter</fullName>
    </recommendedName>
</protein>
<keyword evidence="3" id="KW-1185">Reference proteome</keyword>
<accession>I0LB29</accession>
<feature type="transmembrane region" description="Helical" evidence="1">
    <location>
        <begin position="46"/>
        <end position="64"/>
    </location>
</feature>
<comment type="caution">
    <text evidence="2">The sequence shown here is derived from an EMBL/GenBank/DDBJ whole genome shotgun (WGS) entry which is preliminary data.</text>
</comment>
<evidence type="ECO:0000256" key="1">
    <source>
        <dbReference type="SAM" id="Phobius"/>
    </source>
</evidence>
<feature type="transmembrane region" description="Helical" evidence="1">
    <location>
        <begin position="70"/>
        <end position="91"/>
    </location>
</feature>
<dbReference type="STRING" id="1150864.MILUP08_45920"/>
<evidence type="ECO:0000313" key="2">
    <source>
        <dbReference type="EMBL" id="CCH21026.1"/>
    </source>
</evidence>
<proteinExistence type="predicted"/>
<name>I0LB29_9ACTN</name>
<dbReference type="EMBL" id="CAIE01000039">
    <property type="protein sequence ID" value="CCH21026.1"/>
    <property type="molecule type" value="Genomic_DNA"/>
</dbReference>
<keyword evidence="1" id="KW-0812">Transmembrane</keyword>
<gene>
    <name evidence="2" type="ORF">MILUP08_45920</name>
</gene>